<accession>A0A498LF07</accession>
<dbReference type="EMBL" id="QBIY01013357">
    <property type="protein sequence ID" value="RXN06800.1"/>
    <property type="molecule type" value="Genomic_DNA"/>
</dbReference>
<keyword evidence="2" id="KW-0808">Transferase</keyword>
<feature type="compositionally biased region" description="Polar residues" evidence="1">
    <location>
        <begin position="165"/>
        <end position="182"/>
    </location>
</feature>
<feature type="region of interest" description="Disordered" evidence="1">
    <location>
        <begin position="122"/>
        <end position="205"/>
    </location>
</feature>
<keyword evidence="2" id="KW-0418">Kinase</keyword>
<organism evidence="2 3">
    <name type="scientific">Labeo rohita</name>
    <name type="common">Indian major carp</name>
    <name type="synonym">Cyprinus rohita</name>
    <dbReference type="NCBI Taxonomy" id="84645"/>
    <lineage>
        <taxon>Eukaryota</taxon>
        <taxon>Metazoa</taxon>
        <taxon>Chordata</taxon>
        <taxon>Craniata</taxon>
        <taxon>Vertebrata</taxon>
        <taxon>Euteleostomi</taxon>
        <taxon>Actinopterygii</taxon>
        <taxon>Neopterygii</taxon>
        <taxon>Teleostei</taxon>
        <taxon>Ostariophysi</taxon>
        <taxon>Cypriniformes</taxon>
        <taxon>Cyprinidae</taxon>
        <taxon>Labeoninae</taxon>
        <taxon>Labeonini</taxon>
        <taxon>Labeo</taxon>
    </lineage>
</organism>
<gene>
    <name evidence="2" type="ORF">ROHU_012081</name>
</gene>
<proteinExistence type="predicted"/>
<protein>
    <submittedName>
        <fullName evidence="2">Serine threonine-kinase PRP4-like protein</fullName>
    </submittedName>
</protein>
<evidence type="ECO:0000313" key="3">
    <source>
        <dbReference type="Proteomes" id="UP000290572"/>
    </source>
</evidence>
<name>A0A498LF07_LABRO</name>
<keyword evidence="3" id="KW-1185">Reference proteome</keyword>
<reference evidence="2 3" key="1">
    <citation type="submission" date="2018-03" db="EMBL/GenBank/DDBJ databases">
        <title>Draft genome sequence of Rohu Carp (Labeo rohita).</title>
        <authorList>
            <person name="Das P."/>
            <person name="Kushwaha B."/>
            <person name="Joshi C.G."/>
            <person name="Kumar D."/>
            <person name="Nagpure N.S."/>
            <person name="Sahoo L."/>
            <person name="Das S.P."/>
            <person name="Bit A."/>
            <person name="Patnaik S."/>
            <person name="Meher P.K."/>
            <person name="Jayasankar P."/>
            <person name="Koringa P.G."/>
            <person name="Patel N.V."/>
            <person name="Hinsu A.T."/>
            <person name="Kumar R."/>
            <person name="Pandey M."/>
            <person name="Agarwal S."/>
            <person name="Srivastava S."/>
            <person name="Singh M."/>
            <person name="Iquebal M.A."/>
            <person name="Jaiswal S."/>
            <person name="Angadi U.B."/>
            <person name="Kumar N."/>
            <person name="Raza M."/>
            <person name="Shah T.M."/>
            <person name="Rai A."/>
            <person name="Jena J.K."/>
        </authorList>
    </citation>
    <scope>NUCLEOTIDE SEQUENCE [LARGE SCALE GENOMIC DNA]</scope>
    <source>
        <strain evidence="2">DASCIFA01</strain>
        <tissue evidence="2">Testis</tissue>
    </source>
</reference>
<evidence type="ECO:0000256" key="1">
    <source>
        <dbReference type="SAM" id="MobiDB-lite"/>
    </source>
</evidence>
<dbReference type="GO" id="GO:0016301">
    <property type="term" value="F:kinase activity"/>
    <property type="evidence" value="ECO:0007669"/>
    <property type="project" value="UniProtKB-KW"/>
</dbReference>
<comment type="caution">
    <text evidence="2">The sequence shown here is derived from an EMBL/GenBank/DDBJ whole genome shotgun (WGS) entry which is preliminary data.</text>
</comment>
<evidence type="ECO:0000313" key="2">
    <source>
        <dbReference type="EMBL" id="RXN06800.1"/>
    </source>
</evidence>
<dbReference type="AlphaFoldDB" id="A0A498LF07"/>
<sequence>MHIGSMPPLILQYGYYFVCWTLALSPFDEAHCPLLQVCWTLALSPFDEAHCPLLQVMLFVRAVWNENGKEMEGTIPDAWVNVAEKTLRWPTTRAKYCFDNHVAPKEDWETFPLLKVKFTSGSDLSETTAEGEDKEERKGDASPMIPVFPTPPIKKSKNVGRDRSNSGTARSAGSDRSTSGSPGSAGRYRSTSGSPRSAGRDRSTSGEFNFSFLDYQISMQVYPGPRLWKAGPQMVNVIGFITQ</sequence>
<dbReference type="Proteomes" id="UP000290572">
    <property type="component" value="Unassembled WGS sequence"/>
</dbReference>